<dbReference type="OrthoDB" id="797514at2"/>
<dbReference type="EMBL" id="FRBL01000004">
    <property type="protein sequence ID" value="SHL67573.1"/>
    <property type="molecule type" value="Genomic_DNA"/>
</dbReference>
<protein>
    <submittedName>
        <fullName evidence="2">Uncharacterized protein</fullName>
    </submittedName>
</protein>
<feature type="transmembrane region" description="Helical" evidence="1">
    <location>
        <begin position="158"/>
        <end position="182"/>
    </location>
</feature>
<feature type="transmembrane region" description="Helical" evidence="1">
    <location>
        <begin position="35"/>
        <end position="53"/>
    </location>
</feature>
<sequence length="218" mass="25041">MNNDRDLYSILKASHKPGLKGILRIQSWDKFRKKLPFQLSVIGTIFSAALFYYSPKSYYEILSFLLQLTLSILPNLLGFSLGGYALIIGFGNSSMIKEMTKKLEHENCSLFQKLSAIFAFGLVLQIISLTNSIFINIAYNLNLSVFDKFTCSKNIYPIINFLACILLIFPFYWALFIVPYIVTNIFSFGQVYHMFLTIDRIKDDNKGMRSSENEEPDK</sequence>
<feature type="transmembrane region" description="Helical" evidence="1">
    <location>
        <begin position="73"/>
        <end position="93"/>
    </location>
</feature>
<proteinExistence type="predicted"/>
<dbReference type="Proteomes" id="UP000184420">
    <property type="component" value="Unassembled WGS sequence"/>
</dbReference>
<dbReference type="RefSeq" id="WP_073081065.1">
    <property type="nucleotide sequence ID" value="NZ_FRBL01000004.1"/>
</dbReference>
<evidence type="ECO:0000313" key="3">
    <source>
        <dbReference type="Proteomes" id="UP000184420"/>
    </source>
</evidence>
<keyword evidence="1" id="KW-0472">Membrane</keyword>
<organism evidence="2 3">
    <name type="scientific">Chitinophaga jiangningensis</name>
    <dbReference type="NCBI Taxonomy" id="1419482"/>
    <lineage>
        <taxon>Bacteria</taxon>
        <taxon>Pseudomonadati</taxon>
        <taxon>Bacteroidota</taxon>
        <taxon>Chitinophagia</taxon>
        <taxon>Chitinophagales</taxon>
        <taxon>Chitinophagaceae</taxon>
        <taxon>Chitinophaga</taxon>
    </lineage>
</organism>
<keyword evidence="3" id="KW-1185">Reference proteome</keyword>
<gene>
    <name evidence="2" type="ORF">SAMN05444266_104362</name>
</gene>
<keyword evidence="1" id="KW-1133">Transmembrane helix</keyword>
<dbReference type="AlphaFoldDB" id="A0A1M7CKB0"/>
<reference evidence="2 3" key="1">
    <citation type="submission" date="2016-11" db="EMBL/GenBank/DDBJ databases">
        <authorList>
            <person name="Jaros S."/>
            <person name="Januszkiewicz K."/>
            <person name="Wedrychowicz H."/>
        </authorList>
    </citation>
    <scope>NUCLEOTIDE SEQUENCE [LARGE SCALE GENOMIC DNA]</scope>
    <source>
        <strain evidence="2 3">DSM 27406</strain>
    </source>
</reference>
<evidence type="ECO:0000256" key="1">
    <source>
        <dbReference type="SAM" id="Phobius"/>
    </source>
</evidence>
<keyword evidence="1" id="KW-0812">Transmembrane</keyword>
<feature type="transmembrane region" description="Helical" evidence="1">
    <location>
        <begin position="114"/>
        <end position="138"/>
    </location>
</feature>
<evidence type="ECO:0000313" key="2">
    <source>
        <dbReference type="EMBL" id="SHL67573.1"/>
    </source>
</evidence>
<accession>A0A1M7CKB0</accession>
<name>A0A1M7CKB0_9BACT</name>